<sequence>MDIIKRSLEYYDKNNEQFEVYMSKVKYYKYISAEGDIKRNIIKFYNANKKEIYKSKIEHMGLYHNQTKLWAWAWANPLNFKNVTYLSKKVFDYGMNMDPKKENLFLRMELLTSRFRITSSVQLDMHVALSAYLTKIPYIFKMIWYPEKSTSNKDQNLLEYKPDIEISTKYKQYQIRYIYILDHDKLKI</sequence>
<accession>A0A481Z2A2</accession>
<dbReference type="InterPro" id="IPR049249">
    <property type="entry name" value="DUF6882"/>
</dbReference>
<reference evidence="1" key="1">
    <citation type="journal article" date="2019" name="MBio">
        <title>Virus Genomes from Deep Sea Sediments Expand the Ocean Megavirome and Support Independent Origins of Viral Gigantism.</title>
        <authorList>
            <person name="Backstrom D."/>
            <person name="Yutin N."/>
            <person name="Jorgensen S.L."/>
            <person name="Dharamshi J."/>
            <person name="Homa F."/>
            <person name="Zaremba-Niedwiedzka K."/>
            <person name="Spang A."/>
            <person name="Wolf Y.I."/>
            <person name="Koonin E.V."/>
            <person name="Ettema T.J."/>
        </authorList>
    </citation>
    <scope>NUCLEOTIDE SEQUENCE</scope>
</reference>
<organism evidence="1">
    <name type="scientific">Mimivirus LCMiAC02</name>
    <dbReference type="NCBI Taxonomy" id="2506609"/>
    <lineage>
        <taxon>Viruses</taxon>
        <taxon>Varidnaviria</taxon>
        <taxon>Bamfordvirae</taxon>
        <taxon>Nucleocytoviricota</taxon>
        <taxon>Megaviricetes</taxon>
        <taxon>Imitervirales</taxon>
        <taxon>Mimiviridae</taxon>
        <taxon>Klosneuvirinae</taxon>
    </lineage>
</organism>
<dbReference type="Pfam" id="PF21813">
    <property type="entry name" value="DUF6882"/>
    <property type="match status" value="1"/>
</dbReference>
<name>A0A481Z2A2_9VIRU</name>
<dbReference type="EMBL" id="MK500406">
    <property type="protein sequence ID" value="QBK88914.1"/>
    <property type="molecule type" value="Genomic_DNA"/>
</dbReference>
<protein>
    <submittedName>
        <fullName evidence="1">Uncharacterized protein</fullName>
    </submittedName>
</protein>
<proteinExistence type="predicted"/>
<gene>
    <name evidence="1" type="ORF">LCMiAC02_00070</name>
</gene>
<evidence type="ECO:0000313" key="1">
    <source>
        <dbReference type="EMBL" id="QBK88914.1"/>
    </source>
</evidence>